<feature type="domain" description="Tll0287-like" evidence="1">
    <location>
        <begin position="62"/>
        <end position="209"/>
    </location>
</feature>
<dbReference type="PROSITE" id="PS51257">
    <property type="entry name" value="PROKAR_LIPOPROTEIN"/>
    <property type="match status" value="1"/>
</dbReference>
<dbReference type="RefSeq" id="WP_192009479.1">
    <property type="nucleotide sequence ID" value="NZ_JACYTQ010000002.1"/>
</dbReference>
<evidence type="ECO:0000313" key="2">
    <source>
        <dbReference type="EMBL" id="MBD8488620.1"/>
    </source>
</evidence>
<dbReference type="EMBL" id="JACYTQ010000002">
    <property type="protein sequence ID" value="MBD8488620.1"/>
    <property type="molecule type" value="Genomic_DNA"/>
</dbReference>
<comment type="caution">
    <text evidence="2">The sequence shown here is derived from an EMBL/GenBank/DDBJ whole genome shotgun (WGS) entry which is preliminary data.</text>
</comment>
<proteinExistence type="predicted"/>
<evidence type="ECO:0000313" key="3">
    <source>
        <dbReference type="Proteomes" id="UP000647133"/>
    </source>
</evidence>
<sequence>MIKSLLFVTLVFILMSCGSGKKVDKEILDEVNKSMEIKRVNEVDIINKAMEWGDEISLKAQQELMSKLQQAIEEKGVPGAVEFCNVEALPSLQKVSEAFGVNVRRVSHDFRNPSDQPTADEEQLLLAYEYNEEHDIKSKANVQEVQNGEQLLYTKAIKIPGALCLQCHGEPKADISEETLQAINSLYPEDRAKGHKIGDLRGMWSISIPKKEVVKKL</sequence>
<reference evidence="2 3" key="1">
    <citation type="submission" date="2020-09" db="EMBL/GenBank/DDBJ databases">
        <title>Echinicola sp. CAU 1574 isolated from sand of Sido Beach.</title>
        <authorList>
            <person name="Kim W."/>
        </authorList>
    </citation>
    <scope>NUCLEOTIDE SEQUENCE [LARGE SCALE GENOMIC DNA]</scope>
    <source>
        <strain evidence="2 3">CAU 1574</strain>
    </source>
</reference>
<dbReference type="Pfam" id="PF11845">
    <property type="entry name" value="Tll0287-like"/>
    <property type="match status" value="1"/>
</dbReference>
<dbReference type="Proteomes" id="UP000647133">
    <property type="component" value="Unassembled WGS sequence"/>
</dbReference>
<name>A0ABR9AIS4_9BACT</name>
<accession>A0ABR9AIS4</accession>
<dbReference type="InterPro" id="IPR021796">
    <property type="entry name" value="Tll0287-like_dom"/>
</dbReference>
<organism evidence="2 3">
    <name type="scientific">Echinicola arenosa</name>
    <dbReference type="NCBI Taxonomy" id="2774144"/>
    <lineage>
        <taxon>Bacteria</taxon>
        <taxon>Pseudomonadati</taxon>
        <taxon>Bacteroidota</taxon>
        <taxon>Cytophagia</taxon>
        <taxon>Cytophagales</taxon>
        <taxon>Cyclobacteriaceae</taxon>
        <taxon>Echinicola</taxon>
    </lineage>
</organism>
<gene>
    <name evidence="2" type="ORF">IFO69_07685</name>
</gene>
<keyword evidence="3" id="KW-1185">Reference proteome</keyword>
<evidence type="ECO:0000259" key="1">
    <source>
        <dbReference type="Pfam" id="PF11845"/>
    </source>
</evidence>
<protein>
    <submittedName>
        <fullName evidence="2">DUF3365 domain-containing protein</fullName>
    </submittedName>
</protein>